<sequence>MDLSDQLKLKAVAEKVGFEDKVENGVVVEERLKFTVVKVPIMEDAINWASKMMQEYPAKMPQLLRFVEDVPDVAGDIYATLKPIYRVTFLESCMEVARRIFRQNLESPADSSAQAAANDVVTKAWNLFSDSEMSSGETIRILSKFGSICPSLTNYRDFQHDSQIDQVVNHFVDYTVEILDLESVTEPHSDFLNAMAFFFSHNEVLHKYSNDFETLEGLAPFVEILMFVFERMVSKNSTFKINPKHWNVMITTSVNKNVTVKDEIQNCFAVVQRLVHLFKTCAVKSERLEQIFMAMKAILRLPLFMALAVVPSTALEQDWVLRINARVDRIVVPLVNIHMLTNVNVLSDFVWRAVWLGWFSRSQFEDFWMSLFGVLSSTPCGDELNSNDGSHNALEQINASCIAVDALKNILLQTLLYPCPGDTVNSRFVLKHREKEDTFLESEMGVKAAIVKAKACQIPLAVALKQNIERVGYDGKNYLLCQQSVMALWGITGVLNKERVEEARSQEMLRPLTNSASDYLLKMSSDLDTASSLRALFDNFTHWFSRGFEKLPVSLLSSSLNAIVLLSDMFDDLSAYTILYGHMRTLFNTKFLEDHYGLGFVVYALLKCVTVAGLEQCELGLNAQDAAKRIQIYVETGLSSRHSEVRTSSLHGVLYLLQSCSVDTHKQLITYLMNFLVCELRRFLSATDPIYLSGSPESMEYQRTVWTVCFRMSEEAQPLGTNFQKNFCDILSEAFLLPNLPEWTMVVITPGIESLIVHSRNFAPVFWPVALACFRRYYSMPSKFLHALSMFSVCLFRDEANQKHDKIQPFLDLIFTILSESQNPEHVDLILRVFNDLLEIVFDASTSIEMLANVLLVSPKKDVKAKLRNERVLLIFYELMERLRTDSTAMNANLLPIISVLVRIKLIDDFNYARWLFVTFMCACSPEKWMSSRFHVALAMGQQNLDRKFVVEVFEYFSNTLKNEYDIDEERESIFDVIRFFYLSEEGWD</sequence>
<dbReference type="AlphaFoldDB" id="A0A4V5ZY00"/>
<proteinExistence type="predicted"/>
<accession>A0A4V5ZY00</accession>
<dbReference type="GO" id="GO:0005737">
    <property type="term" value="C:cytoplasm"/>
    <property type="evidence" value="ECO:0007669"/>
    <property type="project" value="TreeGrafter"/>
</dbReference>
<dbReference type="InterPro" id="IPR028426">
    <property type="entry name" value="Huntingtin_fam"/>
</dbReference>
<evidence type="ECO:0000313" key="2">
    <source>
        <dbReference type="Proteomes" id="UP000298663"/>
    </source>
</evidence>
<reference evidence="1 2" key="1">
    <citation type="journal article" date="2015" name="Genome Biol.">
        <title>Comparative genomics of Steinernema reveals deeply conserved gene regulatory networks.</title>
        <authorList>
            <person name="Dillman A.R."/>
            <person name="Macchietto M."/>
            <person name="Porter C.F."/>
            <person name="Rogers A."/>
            <person name="Williams B."/>
            <person name="Antoshechkin I."/>
            <person name="Lee M.M."/>
            <person name="Goodwin Z."/>
            <person name="Lu X."/>
            <person name="Lewis E.E."/>
            <person name="Goodrich-Blair H."/>
            <person name="Stock S.P."/>
            <person name="Adams B.J."/>
            <person name="Sternberg P.W."/>
            <person name="Mortazavi A."/>
        </authorList>
    </citation>
    <scope>NUCLEOTIDE SEQUENCE [LARGE SCALE GENOMIC DNA]</scope>
    <source>
        <strain evidence="1 2">ALL</strain>
    </source>
</reference>
<dbReference type="PANTHER" id="PTHR10170">
    <property type="entry name" value="HUNTINGTON DISEASE PROTEIN"/>
    <property type="match status" value="1"/>
</dbReference>
<dbReference type="Proteomes" id="UP000298663">
    <property type="component" value="Unassembled WGS sequence"/>
</dbReference>
<dbReference type="Pfam" id="PF20927">
    <property type="entry name" value="Htt_C-HEAT"/>
    <property type="match status" value="2"/>
</dbReference>
<dbReference type="EMBL" id="AZBU02000011">
    <property type="protein sequence ID" value="TKR61725.1"/>
    <property type="molecule type" value="Genomic_DNA"/>
</dbReference>
<dbReference type="OrthoDB" id="44867at2759"/>
<keyword evidence="2" id="KW-1185">Reference proteome</keyword>
<gene>
    <name evidence="1" type="ORF">L596_028803</name>
</gene>
<dbReference type="PANTHER" id="PTHR10170:SF10">
    <property type="entry name" value="HUNTINGTIN"/>
    <property type="match status" value="1"/>
</dbReference>
<protein>
    <submittedName>
        <fullName evidence="1">Uncharacterized protein</fullName>
    </submittedName>
</protein>
<evidence type="ECO:0000313" key="1">
    <source>
        <dbReference type="EMBL" id="TKR61725.1"/>
    </source>
</evidence>
<reference evidence="1 2" key="2">
    <citation type="journal article" date="2019" name="G3 (Bethesda)">
        <title>Hybrid Assembly of the Genome of the Entomopathogenic Nematode Steinernema carpocapsae Identifies the X-Chromosome.</title>
        <authorList>
            <person name="Serra L."/>
            <person name="Macchietto M."/>
            <person name="Macias-Munoz A."/>
            <person name="McGill C.J."/>
            <person name="Rodriguez I.M."/>
            <person name="Rodriguez B."/>
            <person name="Murad R."/>
            <person name="Mortazavi A."/>
        </authorList>
    </citation>
    <scope>NUCLEOTIDE SEQUENCE [LARGE SCALE GENOMIC DNA]</scope>
    <source>
        <strain evidence="1 2">ALL</strain>
    </source>
</reference>
<name>A0A4V5ZY00_STECR</name>
<comment type="caution">
    <text evidence="1">The sequence shown here is derived from an EMBL/GenBank/DDBJ whole genome shotgun (WGS) entry which is preliminary data.</text>
</comment>
<dbReference type="InterPro" id="IPR048413">
    <property type="entry name" value="Htt_C-HEAT_rpt"/>
</dbReference>
<organism evidence="1 2">
    <name type="scientific">Steinernema carpocapsae</name>
    <name type="common">Entomopathogenic nematode</name>
    <dbReference type="NCBI Taxonomy" id="34508"/>
    <lineage>
        <taxon>Eukaryota</taxon>
        <taxon>Metazoa</taxon>
        <taxon>Ecdysozoa</taxon>
        <taxon>Nematoda</taxon>
        <taxon>Chromadorea</taxon>
        <taxon>Rhabditida</taxon>
        <taxon>Tylenchina</taxon>
        <taxon>Panagrolaimomorpha</taxon>
        <taxon>Strongyloidoidea</taxon>
        <taxon>Steinernematidae</taxon>
        <taxon>Steinernema</taxon>
    </lineage>
</organism>
<dbReference type="STRING" id="34508.A0A4V5ZY00"/>